<evidence type="ECO:0000256" key="1">
    <source>
        <dbReference type="SAM" id="SignalP"/>
    </source>
</evidence>
<accession>A0A318FT53</accession>
<organism evidence="2 3">
    <name type="scientific">Klebsiella oxytoca</name>
    <dbReference type="NCBI Taxonomy" id="571"/>
    <lineage>
        <taxon>Bacteria</taxon>
        <taxon>Pseudomonadati</taxon>
        <taxon>Pseudomonadota</taxon>
        <taxon>Gammaproteobacteria</taxon>
        <taxon>Enterobacterales</taxon>
        <taxon>Enterobacteriaceae</taxon>
        <taxon>Klebsiella/Raoultella group</taxon>
        <taxon>Klebsiella</taxon>
    </lineage>
</organism>
<evidence type="ECO:0000313" key="2">
    <source>
        <dbReference type="EMBL" id="PXW46587.1"/>
    </source>
</evidence>
<dbReference type="AlphaFoldDB" id="A0A318FT53"/>
<name>A0A318FT53_KLEOX</name>
<feature type="signal peptide" evidence="1">
    <location>
        <begin position="1"/>
        <end position="20"/>
    </location>
</feature>
<sequence length="303" mass="33656">MRLALLGTLGLCCISSLCFAEDNCDALAGIAAGEANYLYDSAQVKTGGRLHFYSAPAAKCSLPAFLIAGDNVEILRSIALGDSADQQYRYVRFRDAKGQFATGWVNAAGLAPENNPLPVSSQCQKWANKAMRQREILAPAQNNHYQIQGSGRAWFYSVPNEQCRSSSVFLLPGDTVSVQEQSNDDFIEAVYYTAARHIVRGWLKKSRLTPLNRGDSYREDINPLSTDKASRLVTLNLRHDYSCIFYESWNAEKQIQMMVREDHQSPQCRGAGDPETSPVIAYISLNKLSGEIRWPDVAEGFEP</sequence>
<dbReference type="EMBL" id="QJJG01000005">
    <property type="protein sequence ID" value="PXW46587.1"/>
    <property type="molecule type" value="Genomic_DNA"/>
</dbReference>
<gene>
    <name evidence="2" type="ORF">DET57_105264</name>
</gene>
<evidence type="ECO:0000313" key="3">
    <source>
        <dbReference type="Proteomes" id="UP000247485"/>
    </source>
</evidence>
<dbReference type="Proteomes" id="UP000247485">
    <property type="component" value="Unassembled WGS sequence"/>
</dbReference>
<comment type="caution">
    <text evidence="2">The sequence shown here is derived from an EMBL/GenBank/DDBJ whole genome shotgun (WGS) entry which is preliminary data.</text>
</comment>
<dbReference type="RefSeq" id="WP_110273625.1">
    <property type="nucleotide sequence ID" value="NZ_QJJG01000005.1"/>
</dbReference>
<keyword evidence="1" id="KW-0732">Signal</keyword>
<proteinExistence type="predicted"/>
<feature type="chain" id="PRO_5016311191" description="Lipoprotein" evidence="1">
    <location>
        <begin position="21"/>
        <end position="303"/>
    </location>
</feature>
<protein>
    <recommendedName>
        <fullName evidence="4">Lipoprotein</fullName>
    </recommendedName>
</protein>
<evidence type="ECO:0008006" key="4">
    <source>
        <dbReference type="Google" id="ProtNLM"/>
    </source>
</evidence>
<reference evidence="2 3" key="1">
    <citation type="submission" date="2018-05" db="EMBL/GenBank/DDBJ databases">
        <title>Freshwater and sediment microbial communities from various areas in North America, analyzing microbe dynamics in response to fracking.</title>
        <authorList>
            <person name="Lamendella R."/>
        </authorList>
    </citation>
    <scope>NUCLEOTIDE SEQUENCE [LARGE SCALE GENOMIC DNA]</scope>
    <source>
        <strain evidence="2 3">67</strain>
    </source>
</reference>